<protein>
    <submittedName>
        <fullName evidence="1">Uncharacterized protein</fullName>
    </submittedName>
</protein>
<reference evidence="1" key="2">
    <citation type="journal article" date="2015" name="Fish Shellfish Immunol.">
        <title>Early steps in the European eel (Anguilla anguilla)-Vibrio vulnificus interaction in the gills: Role of the RtxA13 toxin.</title>
        <authorList>
            <person name="Callol A."/>
            <person name="Pajuelo D."/>
            <person name="Ebbesson L."/>
            <person name="Teles M."/>
            <person name="MacKenzie S."/>
            <person name="Amaro C."/>
        </authorList>
    </citation>
    <scope>NUCLEOTIDE SEQUENCE</scope>
</reference>
<organism evidence="1">
    <name type="scientific">Anguilla anguilla</name>
    <name type="common">European freshwater eel</name>
    <name type="synonym">Muraena anguilla</name>
    <dbReference type="NCBI Taxonomy" id="7936"/>
    <lineage>
        <taxon>Eukaryota</taxon>
        <taxon>Metazoa</taxon>
        <taxon>Chordata</taxon>
        <taxon>Craniata</taxon>
        <taxon>Vertebrata</taxon>
        <taxon>Euteleostomi</taxon>
        <taxon>Actinopterygii</taxon>
        <taxon>Neopterygii</taxon>
        <taxon>Teleostei</taxon>
        <taxon>Anguilliformes</taxon>
        <taxon>Anguillidae</taxon>
        <taxon>Anguilla</taxon>
    </lineage>
</organism>
<accession>A0A0E9T4A1</accession>
<name>A0A0E9T4A1_ANGAN</name>
<sequence>MEEHLPTAEVPCVSSLCMCLQSSQPP</sequence>
<proteinExistence type="predicted"/>
<dbReference type="AlphaFoldDB" id="A0A0E9T4A1"/>
<reference evidence="1" key="1">
    <citation type="submission" date="2014-11" db="EMBL/GenBank/DDBJ databases">
        <authorList>
            <person name="Amaro Gonzalez C."/>
        </authorList>
    </citation>
    <scope>NUCLEOTIDE SEQUENCE</scope>
</reference>
<dbReference type="EMBL" id="GBXM01060066">
    <property type="protein sequence ID" value="JAH48511.1"/>
    <property type="molecule type" value="Transcribed_RNA"/>
</dbReference>
<evidence type="ECO:0000313" key="1">
    <source>
        <dbReference type="EMBL" id="JAH48511.1"/>
    </source>
</evidence>